<dbReference type="Gene3D" id="3.30.70.330">
    <property type="match status" value="1"/>
</dbReference>
<proteinExistence type="inferred from homology"/>
<evidence type="ECO:0000256" key="3">
    <source>
        <dbReference type="ARBA" id="ARBA00022884"/>
    </source>
</evidence>
<feature type="compositionally biased region" description="Pro residues" evidence="6">
    <location>
        <begin position="78"/>
        <end position="87"/>
    </location>
</feature>
<accession>A0A9X0DBK0</accession>
<dbReference type="OrthoDB" id="1749473at2759"/>
<evidence type="ECO:0000256" key="6">
    <source>
        <dbReference type="SAM" id="MobiDB-lite"/>
    </source>
</evidence>
<comment type="similarity">
    <text evidence="1">Belongs to the RRM RBM42 family.</text>
</comment>
<evidence type="ECO:0000313" key="9">
    <source>
        <dbReference type="Proteomes" id="UP001163046"/>
    </source>
</evidence>
<dbReference type="PANTHER" id="PTHR47640">
    <property type="entry name" value="TRNA SELENOCYSTEINE 1-ASSOCIATED PROTEIN 1-RELATED-RELATED"/>
    <property type="match status" value="1"/>
</dbReference>
<keyword evidence="3 5" id="KW-0694">RNA-binding</keyword>
<feature type="region of interest" description="Disordered" evidence="6">
    <location>
        <begin position="1"/>
        <end position="39"/>
    </location>
</feature>
<dbReference type="CDD" id="cd12383">
    <property type="entry name" value="RRM_RBM42"/>
    <property type="match status" value="1"/>
</dbReference>
<name>A0A9X0DBK0_9CNID</name>
<dbReference type="InterPro" id="IPR050825">
    <property type="entry name" value="RBM42_RBP45_47-like"/>
</dbReference>
<evidence type="ECO:0000256" key="4">
    <source>
        <dbReference type="ARBA" id="ARBA00030574"/>
    </source>
</evidence>
<keyword evidence="9" id="KW-1185">Reference proteome</keyword>
<dbReference type="PANTHER" id="PTHR47640:SF11">
    <property type="entry name" value="RNA-BINDING PROTEIN 42"/>
    <property type="match status" value="1"/>
</dbReference>
<comment type="caution">
    <text evidence="8">The sequence shown here is derived from an EMBL/GenBank/DDBJ whole genome shotgun (WGS) entry which is preliminary data.</text>
</comment>
<dbReference type="SMART" id="SM00360">
    <property type="entry name" value="RRM"/>
    <property type="match status" value="1"/>
</dbReference>
<dbReference type="Pfam" id="PF00076">
    <property type="entry name" value="RRM_1"/>
    <property type="match status" value="1"/>
</dbReference>
<evidence type="ECO:0000256" key="5">
    <source>
        <dbReference type="PROSITE-ProRule" id="PRU00176"/>
    </source>
</evidence>
<dbReference type="InterPro" id="IPR035979">
    <property type="entry name" value="RBD_domain_sf"/>
</dbReference>
<evidence type="ECO:0000313" key="8">
    <source>
        <dbReference type="EMBL" id="KAJ7392713.1"/>
    </source>
</evidence>
<organism evidence="8 9">
    <name type="scientific">Desmophyllum pertusum</name>
    <dbReference type="NCBI Taxonomy" id="174260"/>
    <lineage>
        <taxon>Eukaryota</taxon>
        <taxon>Metazoa</taxon>
        <taxon>Cnidaria</taxon>
        <taxon>Anthozoa</taxon>
        <taxon>Hexacorallia</taxon>
        <taxon>Scleractinia</taxon>
        <taxon>Caryophylliina</taxon>
        <taxon>Caryophylliidae</taxon>
        <taxon>Desmophyllum</taxon>
    </lineage>
</organism>
<dbReference type="PROSITE" id="PS50102">
    <property type="entry name" value="RRM"/>
    <property type="match status" value="1"/>
</dbReference>
<evidence type="ECO:0000256" key="1">
    <source>
        <dbReference type="ARBA" id="ARBA00007408"/>
    </source>
</evidence>
<dbReference type="InterPro" id="IPR000504">
    <property type="entry name" value="RRM_dom"/>
</dbReference>
<evidence type="ECO:0000256" key="2">
    <source>
        <dbReference type="ARBA" id="ARBA00015192"/>
    </source>
</evidence>
<dbReference type="AlphaFoldDB" id="A0A9X0DBK0"/>
<dbReference type="InterPro" id="IPR012677">
    <property type="entry name" value="Nucleotide-bd_a/b_plait_sf"/>
</dbReference>
<sequence>MSDMAETEDQSRRNELEAEMSRFEQEIAEHPISRPEHPISRPVIATNTFRMASKAIQNAVVIPETKPVPLQDVRPRFTPRPRPPPLLQPSNHGAPNLGPPIIQNQVPMHMQGPMQHSMQAPPNQLPPPPIPPSMPLPHRIPPMISQMVPNPGALPVMGPVGVPMVPMSVALPGMPVAGTVGATGLPMMTPEEHREWESTYSQPGTAEAKDKKKTKEKKFLRVAGTSVWEDNSLAEWEKDDFRVFCGDLGNEVTDEILTRTFSKYPSLLKAKVVRDKKTSKSKGYGFLSFKDPTDFVKAMREMNGKYIGNRPIKLRKSTWKDRSIEVVKKKSKEKKRLGYR</sequence>
<gene>
    <name evidence="8" type="primary">RBM42</name>
    <name evidence="8" type="ORF">OS493_010366</name>
</gene>
<feature type="compositionally biased region" description="Basic and acidic residues" evidence="6">
    <location>
        <begin position="9"/>
        <end position="39"/>
    </location>
</feature>
<protein>
    <recommendedName>
        <fullName evidence="2">RNA-binding protein 42</fullName>
    </recommendedName>
    <alternativeName>
        <fullName evidence="4">RNA-binding motif protein 42</fullName>
    </alternativeName>
</protein>
<feature type="region of interest" description="Disordered" evidence="6">
    <location>
        <begin position="71"/>
        <end position="96"/>
    </location>
</feature>
<dbReference type="SUPFAM" id="SSF54928">
    <property type="entry name" value="RNA-binding domain, RBD"/>
    <property type="match status" value="1"/>
</dbReference>
<reference evidence="8" key="1">
    <citation type="submission" date="2023-01" db="EMBL/GenBank/DDBJ databases">
        <title>Genome assembly of the deep-sea coral Lophelia pertusa.</title>
        <authorList>
            <person name="Herrera S."/>
            <person name="Cordes E."/>
        </authorList>
    </citation>
    <scope>NUCLEOTIDE SEQUENCE</scope>
    <source>
        <strain evidence="8">USNM1676648</strain>
        <tissue evidence="8">Polyp</tissue>
    </source>
</reference>
<dbReference type="Proteomes" id="UP001163046">
    <property type="component" value="Unassembled WGS sequence"/>
</dbReference>
<dbReference type="InterPro" id="IPR034215">
    <property type="entry name" value="RBM42_RRM"/>
</dbReference>
<dbReference type="GO" id="GO:0003729">
    <property type="term" value="F:mRNA binding"/>
    <property type="evidence" value="ECO:0007669"/>
    <property type="project" value="InterPro"/>
</dbReference>
<evidence type="ECO:0000259" key="7">
    <source>
        <dbReference type="PROSITE" id="PS50102"/>
    </source>
</evidence>
<dbReference type="EMBL" id="MU825400">
    <property type="protein sequence ID" value="KAJ7392713.1"/>
    <property type="molecule type" value="Genomic_DNA"/>
</dbReference>
<feature type="domain" description="RRM" evidence="7">
    <location>
        <begin position="241"/>
        <end position="319"/>
    </location>
</feature>